<protein>
    <recommendedName>
        <fullName evidence="1">Excalibur calcium-binding domain-containing protein</fullName>
    </recommendedName>
</protein>
<dbReference type="EMBL" id="LWCI01000136">
    <property type="protein sequence ID" value="KZS59662.1"/>
    <property type="molecule type" value="Genomic_DNA"/>
</dbReference>
<evidence type="ECO:0000313" key="3">
    <source>
        <dbReference type="Proteomes" id="UP000077342"/>
    </source>
</evidence>
<keyword evidence="3" id="KW-1185">Reference proteome</keyword>
<organism evidence="2 3">
    <name type="scientific">Mycobacterium ostraviense</name>
    <dbReference type="NCBI Taxonomy" id="2738409"/>
    <lineage>
        <taxon>Bacteria</taxon>
        <taxon>Bacillati</taxon>
        <taxon>Actinomycetota</taxon>
        <taxon>Actinomycetes</taxon>
        <taxon>Mycobacteriales</taxon>
        <taxon>Mycobacteriaceae</taxon>
        <taxon>Mycobacterium</taxon>
    </lineage>
</organism>
<dbReference type="Pfam" id="PF05901">
    <property type="entry name" value="Excalibur"/>
    <property type="match status" value="1"/>
</dbReference>
<sequence length="70" mass="7182">MIRTLLVGAAITAAAIGAAPLANAGSDSSQCVASQGMVNIPRSDPHYRADLDLNHNGIACEFVADWPSTS</sequence>
<comment type="caution">
    <text evidence="2">The sequence shown here is derived from an EMBL/GenBank/DDBJ whole genome shotgun (WGS) entry which is preliminary data.</text>
</comment>
<reference evidence="3" key="1">
    <citation type="submission" date="2016-04" db="EMBL/GenBank/DDBJ databases">
        <authorList>
            <person name="Strapagiel D."/>
            <person name="Borowka P."/>
            <person name="Marciniak B."/>
            <person name="Bakula Z."/>
            <person name="Van Ingen J."/>
            <person name="Safianowska A."/>
            <person name="Dziadek J."/>
            <person name="Jagielski T."/>
        </authorList>
    </citation>
    <scope>NUCLEOTIDE SEQUENCE [LARGE SCALE GENOMIC DNA]</scope>
    <source>
        <strain evidence="3">1010001458</strain>
    </source>
</reference>
<accession>A0A163XR90</accession>
<feature type="domain" description="Excalibur calcium-binding" evidence="1">
    <location>
        <begin position="32"/>
        <end position="61"/>
    </location>
</feature>
<dbReference type="PATRIC" id="fig|1768.5.peg.4164"/>
<name>A0A163XR90_9MYCO</name>
<evidence type="ECO:0000313" key="2">
    <source>
        <dbReference type="EMBL" id="KZS59662.1"/>
    </source>
</evidence>
<gene>
    <name evidence="2" type="ORF">A4G28_03440</name>
</gene>
<dbReference type="InterPro" id="IPR008613">
    <property type="entry name" value="Excalibur_Ca-bd_domain"/>
</dbReference>
<dbReference type="Proteomes" id="UP000077342">
    <property type="component" value="Unassembled WGS sequence"/>
</dbReference>
<dbReference type="AlphaFoldDB" id="A0A163XR90"/>
<evidence type="ECO:0000259" key="1">
    <source>
        <dbReference type="Pfam" id="PF05901"/>
    </source>
</evidence>
<proteinExistence type="predicted"/>